<keyword evidence="3" id="KW-1185">Reference proteome</keyword>
<dbReference type="GO" id="GO:0016491">
    <property type="term" value="F:oxidoreductase activity"/>
    <property type="evidence" value="ECO:0007669"/>
    <property type="project" value="UniProtKB-KW"/>
</dbReference>
<dbReference type="OrthoDB" id="408743at2759"/>
<dbReference type="EMBL" id="CABFNO020001405">
    <property type="protein sequence ID" value="CAG9986563.1"/>
    <property type="molecule type" value="Genomic_DNA"/>
</dbReference>
<name>A0A9N9XZ89_9HYPO</name>
<reference evidence="3" key="1">
    <citation type="submission" date="2019-06" db="EMBL/GenBank/DDBJ databases">
        <authorList>
            <person name="Broberg M."/>
        </authorList>
    </citation>
    <scope>NUCLEOTIDE SEQUENCE [LARGE SCALE GENOMIC DNA]</scope>
</reference>
<sequence length="93" mass="9947">MSVDLTRLTTQCRSCFSAGRGFGGSSPGVRRIAASGKIQELLDQHGAVLIREFGHPSAETFAELVGTAEQARGHHPYKQIGLAGKRNEVAKNI</sequence>
<proteinExistence type="predicted"/>
<dbReference type="AlphaFoldDB" id="A0A9N9XZ89"/>
<evidence type="ECO:0000256" key="1">
    <source>
        <dbReference type="ARBA" id="ARBA00023002"/>
    </source>
</evidence>
<evidence type="ECO:0000313" key="3">
    <source>
        <dbReference type="Proteomes" id="UP000754883"/>
    </source>
</evidence>
<dbReference type="Proteomes" id="UP000754883">
    <property type="component" value="Unassembled WGS sequence"/>
</dbReference>
<protein>
    <submittedName>
        <fullName evidence="2">Uncharacterized protein</fullName>
    </submittedName>
</protein>
<accession>A0A9N9XZ89</accession>
<evidence type="ECO:0000313" key="2">
    <source>
        <dbReference type="EMBL" id="CAG9986563.1"/>
    </source>
</evidence>
<dbReference type="Gene3D" id="3.60.130.10">
    <property type="entry name" value="Clavaminate synthase-like"/>
    <property type="match status" value="1"/>
</dbReference>
<comment type="caution">
    <text evidence="2">The sequence shown here is derived from an EMBL/GenBank/DDBJ whole genome shotgun (WGS) entry which is preliminary data.</text>
</comment>
<reference evidence="2 3" key="2">
    <citation type="submission" date="2021-10" db="EMBL/GenBank/DDBJ databases">
        <authorList>
            <person name="Piombo E."/>
        </authorList>
    </citation>
    <scope>NUCLEOTIDE SEQUENCE [LARGE SCALE GENOMIC DNA]</scope>
</reference>
<organism evidence="2 3">
    <name type="scientific">Clonostachys byssicola</name>
    <dbReference type="NCBI Taxonomy" id="160290"/>
    <lineage>
        <taxon>Eukaryota</taxon>
        <taxon>Fungi</taxon>
        <taxon>Dikarya</taxon>
        <taxon>Ascomycota</taxon>
        <taxon>Pezizomycotina</taxon>
        <taxon>Sordariomycetes</taxon>
        <taxon>Hypocreomycetidae</taxon>
        <taxon>Hypocreales</taxon>
        <taxon>Bionectriaceae</taxon>
        <taxon>Clonostachys</taxon>
    </lineage>
</organism>
<keyword evidence="1" id="KW-0560">Oxidoreductase</keyword>
<gene>
    <name evidence="2" type="ORF">CBYS24578_00007757</name>
</gene>
<dbReference type="InterPro" id="IPR042098">
    <property type="entry name" value="TauD-like_sf"/>
</dbReference>